<comment type="caution">
    <text evidence="1">The sequence shown here is derived from an EMBL/GenBank/DDBJ whole genome shotgun (WGS) entry which is preliminary data.</text>
</comment>
<protein>
    <submittedName>
        <fullName evidence="1">Uncharacterized protein</fullName>
    </submittedName>
</protein>
<dbReference type="AlphaFoldDB" id="A0AAV7PBS5"/>
<dbReference type="EMBL" id="JANPWB010000011">
    <property type="protein sequence ID" value="KAJ1125625.1"/>
    <property type="molecule type" value="Genomic_DNA"/>
</dbReference>
<dbReference type="Proteomes" id="UP001066276">
    <property type="component" value="Chromosome 7"/>
</dbReference>
<reference evidence="1" key="1">
    <citation type="journal article" date="2022" name="bioRxiv">
        <title>Sequencing and chromosome-scale assembly of the giantPleurodeles waltlgenome.</title>
        <authorList>
            <person name="Brown T."/>
            <person name="Elewa A."/>
            <person name="Iarovenko S."/>
            <person name="Subramanian E."/>
            <person name="Araus A.J."/>
            <person name="Petzold A."/>
            <person name="Susuki M."/>
            <person name="Suzuki K.-i.T."/>
            <person name="Hayashi T."/>
            <person name="Toyoda A."/>
            <person name="Oliveira C."/>
            <person name="Osipova E."/>
            <person name="Leigh N.D."/>
            <person name="Simon A."/>
            <person name="Yun M.H."/>
        </authorList>
    </citation>
    <scope>NUCLEOTIDE SEQUENCE</scope>
    <source>
        <strain evidence="1">20211129_DDA</strain>
        <tissue evidence="1">Liver</tissue>
    </source>
</reference>
<keyword evidence="2" id="KW-1185">Reference proteome</keyword>
<evidence type="ECO:0000313" key="1">
    <source>
        <dbReference type="EMBL" id="KAJ1125625.1"/>
    </source>
</evidence>
<organism evidence="1 2">
    <name type="scientific">Pleurodeles waltl</name>
    <name type="common">Iberian ribbed newt</name>
    <dbReference type="NCBI Taxonomy" id="8319"/>
    <lineage>
        <taxon>Eukaryota</taxon>
        <taxon>Metazoa</taxon>
        <taxon>Chordata</taxon>
        <taxon>Craniata</taxon>
        <taxon>Vertebrata</taxon>
        <taxon>Euteleostomi</taxon>
        <taxon>Amphibia</taxon>
        <taxon>Batrachia</taxon>
        <taxon>Caudata</taxon>
        <taxon>Salamandroidea</taxon>
        <taxon>Salamandridae</taxon>
        <taxon>Pleurodelinae</taxon>
        <taxon>Pleurodeles</taxon>
    </lineage>
</organism>
<evidence type="ECO:0000313" key="2">
    <source>
        <dbReference type="Proteomes" id="UP001066276"/>
    </source>
</evidence>
<name>A0AAV7PBS5_PLEWA</name>
<sequence>MRHIHSVEVFLLTPTPFITADGGVGEHQRATVASGAGPRSPLGASLLQIFVHVVPAGRRTGAGTLGRGGYRQWIPMGEESGVLDPMGQ</sequence>
<gene>
    <name evidence="1" type="ORF">NDU88_004049</name>
</gene>
<proteinExistence type="predicted"/>
<accession>A0AAV7PBS5</accession>